<dbReference type="EMBL" id="PVNK01000242">
    <property type="protein sequence ID" value="PRP91449.1"/>
    <property type="molecule type" value="Genomic_DNA"/>
</dbReference>
<comment type="caution">
    <text evidence="2">The sequence shown here is derived from an EMBL/GenBank/DDBJ whole genome shotgun (WGS) entry which is preliminary data.</text>
</comment>
<dbReference type="SUPFAM" id="SSF55486">
    <property type="entry name" value="Metalloproteases ('zincins'), catalytic domain"/>
    <property type="match status" value="1"/>
</dbReference>
<dbReference type="OrthoDB" id="5377608at2"/>
<sequence length="1336" mass="145365">MPITYPPDIDYDAFTDAPVCDSHARQDRLRARQKIAAQRSADTQDVARNRVARRYCGVREVWLEIGPQRSTSYSPVRAKQHGYYEWDRAHAQLASAAPGRLHFVPGDPSAANLGVGGEVCTIKYVLHKPTRIREATLEVFRIGDPNPLLSVALDYSSANRRLEPRDANGPVRLQNDDLVWDGRLAAVDARVDGQVVDVASSPYKLKLSVKPKRRAWTKLGEAWTYFELLVDSIRLEWGDEAVIPLARNDVDARFQADVRAYEVALLQELKANAVVAGVELDTADHRLTLDSNLFTTNLDGQSGTDLPFRSYKQMWGDGPLIPVQAAITLLRSDGVVTQATAAPWALGAAEFLWDWEDDPANKVTTWAGAAPQRTRDYLTHALDHLVEVEAEAGEAPEGSNNCHRQHGGKRGRGAARVFPTEAAANYTAATAALLPNEPPFEVLDCPARRWAGRSKPRKSGVAAGSTGVMFQPSRIAGDRYRISVYLLTRDFPYDETGPNLRASALPQASSGVFEIWRRVNAWIYRADGTVGNVNTATVEGIFEEARIELEMAPPATVNVGSWEDSFFLGVTDYMTYQNKVWFGTMLGADQAGPDCVQFGDPLNAPAHVSALAATGVWQVQVTGAVNDHSLRPGEPVEHPGTHTRGFVIHREQVGPGYTIYVHHALGQHLAPGPNLTVVRGNIALNVVAVQRMNAPADRQTVEDALNPLCAVGLSQQSYSQVSKGISTRVMREYVAANHAADKGVFFFLFQQMATHAGESRAGGTNSSIATETCAYAYLQDDPALGGGGLKALDLVAAHELGHALFLPHSPHEQGAKPAVHIAVPDNEHDNCIMNYHVSSQHFCGMCMVRLMGWSVHGEAEAANADAELVKMSNVDTGNKREFEMVTLTATLPVTPPRTVRQLNDSTTLNLPTRPTVEGADTTDLTANAPVVLLSATADRRPPLVDAQREGVCGPLRLEATARMPAGSRYVWHIERAPDDHAQVQAASQRPLPTIHESGPNNEFLEVETDATGTFHVKASVDVAGGAAFDDTAEFLCLNLVLLKVERLESKHKFTKHPGGCWLNHGDIVLGSQGGNESAPVRLQTKIRLIGGGVDGRRGLDKVSAGWINNIRSDSTGASYITTDGSGDTWTLRSIPLQRDAGGAAYARLNPQPSDTAPVVDKSAPAGVMTHWTARHGVLTVAQPNAQDALSLHAKTKPIGAHCWIQAEDAPSQGWDIHPPTLGHFDIDRVWLRTKFTAYLCVWTHSAPCLIGVAEELPWELEAEYNVNLAGRRGRAPTKMHVFALAKTKHVTLVSAVETDLEWCPPGSLSCYKPRHMPPDEDPVNGVGFSWNDPTVR</sequence>
<proteinExistence type="predicted"/>
<keyword evidence="3" id="KW-1185">Reference proteome</keyword>
<organism evidence="2 3">
    <name type="scientific">Enhygromyxa salina</name>
    <dbReference type="NCBI Taxonomy" id="215803"/>
    <lineage>
        <taxon>Bacteria</taxon>
        <taxon>Pseudomonadati</taxon>
        <taxon>Myxococcota</taxon>
        <taxon>Polyangia</taxon>
        <taxon>Nannocystales</taxon>
        <taxon>Nannocystaceae</taxon>
        <taxon>Enhygromyxa</taxon>
    </lineage>
</organism>
<dbReference type="RefSeq" id="WP_106394790.1">
    <property type="nucleotide sequence ID" value="NZ_PVNK01000242.1"/>
</dbReference>
<evidence type="ECO:0000256" key="1">
    <source>
        <dbReference type="SAM" id="MobiDB-lite"/>
    </source>
</evidence>
<name>A0A2S9XF09_9BACT</name>
<evidence type="ECO:0000313" key="3">
    <source>
        <dbReference type="Proteomes" id="UP000237968"/>
    </source>
</evidence>
<feature type="region of interest" description="Disordered" evidence="1">
    <location>
        <begin position="391"/>
        <end position="412"/>
    </location>
</feature>
<protein>
    <submittedName>
        <fullName evidence="2">Uncharacterized protein</fullName>
    </submittedName>
</protein>
<feature type="compositionally biased region" description="Basic residues" evidence="1">
    <location>
        <begin position="403"/>
        <end position="412"/>
    </location>
</feature>
<evidence type="ECO:0000313" key="2">
    <source>
        <dbReference type="EMBL" id="PRP91449.1"/>
    </source>
</evidence>
<gene>
    <name evidence="2" type="ORF">ENSA5_55660</name>
</gene>
<reference evidence="2 3" key="1">
    <citation type="submission" date="2018-03" db="EMBL/GenBank/DDBJ databases">
        <title>Draft Genome Sequences of the Obligatory Marine Myxobacteria Enhygromyxa salina SWB005.</title>
        <authorList>
            <person name="Poehlein A."/>
            <person name="Moghaddam J.A."/>
            <person name="Harms H."/>
            <person name="Alanjari M."/>
            <person name="Koenig G.M."/>
            <person name="Daniel R."/>
            <person name="Schaeberle T.F."/>
        </authorList>
    </citation>
    <scope>NUCLEOTIDE SEQUENCE [LARGE SCALE GENOMIC DNA]</scope>
    <source>
        <strain evidence="2 3">SWB005</strain>
    </source>
</reference>
<accession>A0A2S9XF09</accession>
<dbReference type="Proteomes" id="UP000237968">
    <property type="component" value="Unassembled WGS sequence"/>
</dbReference>